<dbReference type="EMBL" id="KN838765">
    <property type="protein sequence ID" value="KIJ95169.1"/>
    <property type="molecule type" value="Genomic_DNA"/>
</dbReference>
<keyword evidence="3" id="KW-1185">Reference proteome</keyword>
<reference evidence="3" key="2">
    <citation type="submission" date="2015-01" db="EMBL/GenBank/DDBJ databases">
        <title>Evolutionary Origins and Diversification of the Mycorrhizal Mutualists.</title>
        <authorList>
            <consortium name="DOE Joint Genome Institute"/>
            <consortium name="Mycorrhizal Genomics Consortium"/>
            <person name="Kohler A."/>
            <person name="Kuo A."/>
            <person name="Nagy L.G."/>
            <person name="Floudas D."/>
            <person name="Copeland A."/>
            <person name="Barry K.W."/>
            <person name="Cichocki N."/>
            <person name="Veneault-Fourrey C."/>
            <person name="LaButti K."/>
            <person name="Lindquist E.A."/>
            <person name="Lipzen A."/>
            <person name="Lundell T."/>
            <person name="Morin E."/>
            <person name="Murat C."/>
            <person name="Riley R."/>
            <person name="Ohm R."/>
            <person name="Sun H."/>
            <person name="Tunlid A."/>
            <person name="Henrissat B."/>
            <person name="Grigoriev I.V."/>
            <person name="Hibbett D.S."/>
            <person name="Martin F."/>
        </authorList>
    </citation>
    <scope>NUCLEOTIDE SEQUENCE [LARGE SCALE GENOMIC DNA]</scope>
    <source>
        <strain evidence="3">LaAM-08-1</strain>
    </source>
</reference>
<feature type="compositionally biased region" description="Basic and acidic residues" evidence="1">
    <location>
        <begin position="49"/>
        <end position="58"/>
    </location>
</feature>
<reference evidence="2 3" key="1">
    <citation type="submission" date="2014-04" db="EMBL/GenBank/DDBJ databases">
        <authorList>
            <consortium name="DOE Joint Genome Institute"/>
            <person name="Kuo A."/>
            <person name="Kohler A."/>
            <person name="Nagy L.G."/>
            <person name="Floudas D."/>
            <person name="Copeland A."/>
            <person name="Barry K.W."/>
            <person name="Cichocki N."/>
            <person name="Veneault-Fourrey C."/>
            <person name="LaButti K."/>
            <person name="Lindquist E.A."/>
            <person name="Lipzen A."/>
            <person name="Lundell T."/>
            <person name="Morin E."/>
            <person name="Murat C."/>
            <person name="Sun H."/>
            <person name="Tunlid A."/>
            <person name="Henrissat B."/>
            <person name="Grigoriev I.V."/>
            <person name="Hibbett D.S."/>
            <person name="Martin F."/>
            <person name="Nordberg H.P."/>
            <person name="Cantor M.N."/>
            <person name="Hua S.X."/>
        </authorList>
    </citation>
    <scope>NUCLEOTIDE SEQUENCE [LARGE SCALE GENOMIC DNA]</scope>
    <source>
        <strain evidence="2 3">LaAM-08-1</strain>
    </source>
</reference>
<proteinExistence type="predicted"/>
<name>A0A0C9WJR8_9AGAR</name>
<feature type="non-terminal residue" evidence="2">
    <location>
        <position position="1"/>
    </location>
</feature>
<feature type="region of interest" description="Disordered" evidence="1">
    <location>
        <begin position="36"/>
        <end position="58"/>
    </location>
</feature>
<dbReference type="Proteomes" id="UP000054477">
    <property type="component" value="Unassembled WGS sequence"/>
</dbReference>
<sequence length="58" mass="6100">MQISNMFTCLLRSANGSGFTQRRPVIAAGPCIARSTTPSSVPASAGLHPEIRGNLETK</sequence>
<gene>
    <name evidence="2" type="ORF">K443DRAFT_683214</name>
</gene>
<dbReference type="AlphaFoldDB" id="A0A0C9WJR8"/>
<protein>
    <submittedName>
        <fullName evidence="2">Uncharacterized protein</fullName>
    </submittedName>
</protein>
<accession>A0A0C9WJR8</accession>
<dbReference type="HOGENOM" id="CLU_2979435_0_0_1"/>
<evidence type="ECO:0000313" key="3">
    <source>
        <dbReference type="Proteomes" id="UP000054477"/>
    </source>
</evidence>
<evidence type="ECO:0000256" key="1">
    <source>
        <dbReference type="SAM" id="MobiDB-lite"/>
    </source>
</evidence>
<organism evidence="2 3">
    <name type="scientific">Laccaria amethystina LaAM-08-1</name>
    <dbReference type="NCBI Taxonomy" id="1095629"/>
    <lineage>
        <taxon>Eukaryota</taxon>
        <taxon>Fungi</taxon>
        <taxon>Dikarya</taxon>
        <taxon>Basidiomycota</taxon>
        <taxon>Agaricomycotina</taxon>
        <taxon>Agaricomycetes</taxon>
        <taxon>Agaricomycetidae</taxon>
        <taxon>Agaricales</taxon>
        <taxon>Agaricineae</taxon>
        <taxon>Hydnangiaceae</taxon>
        <taxon>Laccaria</taxon>
    </lineage>
</organism>
<evidence type="ECO:0000313" key="2">
    <source>
        <dbReference type="EMBL" id="KIJ95169.1"/>
    </source>
</evidence>